<proteinExistence type="predicted"/>
<evidence type="ECO:0000256" key="2">
    <source>
        <dbReference type="ARBA" id="ARBA00023125"/>
    </source>
</evidence>
<evidence type="ECO:0000259" key="5">
    <source>
        <dbReference type="PROSITE" id="PS50977"/>
    </source>
</evidence>
<feature type="DNA-binding region" description="H-T-H motif" evidence="4">
    <location>
        <begin position="46"/>
        <end position="65"/>
    </location>
</feature>
<dbReference type="InterPro" id="IPR009057">
    <property type="entry name" value="Homeodomain-like_sf"/>
</dbReference>
<dbReference type="KEGG" id="rom:EI983_00580"/>
<dbReference type="PANTHER" id="PTHR47506:SF1">
    <property type="entry name" value="HTH-TYPE TRANSCRIPTIONAL REGULATOR YJDC"/>
    <property type="match status" value="1"/>
</dbReference>
<dbReference type="PANTHER" id="PTHR47506">
    <property type="entry name" value="TRANSCRIPTIONAL REGULATORY PROTEIN"/>
    <property type="match status" value="1"/>
</dbReference>
<dbReference type="PROSITE" id="PS50977">
    <property type="entry name" value="HTH_TETR_2"/>
    <property type="match status" value="1"/>
</dbReference>
<dbReference type="Pfam" id="PF00440">
    <property type="entry name" value="TetR_N"/>
    <property type="match status" value="1"/>
</dbReference>
<keyword evidence="7" id="KW-1185">Reference proteome</keyword>
<dbReference type="EMBL" id="CP034348">
    <property type="protein sequence ID" value="QGX96854.1"/>
    <property type="molecule type" value="Genomic_DNA"/>
</dbReference>
<sequence>MFPYNPVWKPCMTLLATPKPANRLTAADWVEAALQALKSGGIEAVQITTLAKALGVTRGSFYWHFESREALTEALLAEWRARNTGVMVEAIRDVATLDDGILALFSVWVDHTRFDPALDQAIRDWARRDTTLNNTVRAEDDARIASIARFFERQGYTQPEAFIRARVIYLTQLSYYALKVDEHESLSERKTYLDAYFKCFTGRDINPATGAAFLAMIEKDAP</sequence>
<feature type="domain" description="HTH tetR-type" evidence="5">
    <location>
        <begin position="23"/>
        <end position="83"/>
    </location>
</feature>
<dbReference type="Gene3D" id="1.10.357.10">
    <property type="entry name" value="Tetracycline Repressor, domain 2"/>
    <property type="match status" value="1"/>
</dbReference>
<gene>
    <name evidence="6" type="ORF">EI983_00580</name>
</gene>
<evidence type="ECO:0000313" key="7">
    <source>
        <dbReference type="Proteomes" id="UP000428330"/>
    </source>
</evidence>
<dbReference type="PRINTS" id="PR00455">
    <property type="entry name" value="HTHTETR"/>
</dbReference>
<evidence type="ECO:0000256" key="4">
    <source>
        <dbReference type="PROSITE-ProRule" id="PRU00335"/>
    </source>
</evidence>
<name>A0A6I6ILC1_9RHOB</name>
<evidence type="ECO:0000256" key="1">
    <source>
        <dbReference type="ARBA" id="ARBA00023015"/>
    </source>
</evidence>
<keyword evidence="3" id="KW-0804">Transcription</keyword>
<reference evidence="7" key="1">
    <citation type="submission" date="2018-12" db="EMBL/GenBank/DDBJ databases">
        <title>Complete genome sequence of Roseovarius sp. MME-070.</title>
        <authorList>
            <person name="Nam Y.-D."/>
            <person name="Kang J."/>
            <person name="Chung W.-H."/>
            <person name="Park Y.S."/>
        </authorList>
    </citation>
    <scope>NUCLEOTIDE SEQUENCE [LARGE SCALE GENOMIC DNA]</scope>
    <source>
        <strain evidence="7">MME-070</strain>
    </source>
</reference>
<keyword evidence="2 4" id="KW-0238">DNA-binding</keyword>
<dbReference type="AlphaFoldDB" id="A0A6I6ILC1"/>
<dbReference type="SUPFAM" id="SSF46689">
    <property type="entry name" value="Homeodomain-like"/>
    <property type="match status" value="1"/>
</dbReference>
<dbReference type="OrthoDB" id="3218408at2"/>
<evidence type="ECO:0000256" key="3">
    <source>
        <dbReference type="ARBA" id="ARBA00023163"/>
    </source>
</evidence>
<evidence type="ECO:0000313" key="6">
    <source>
        <dbReference type="EMBL" id="QGX96854.1"/>
    </source>
</evidence>
<dbReference type="InterPro" id="IPR001647">
    <property type="entry name" value="HTH_TetR"/>
</dbReference>
<keyword evidence="1" id="KW-0805">Transcription regulation</keyword>
<organism evidence="6 7">
    <name type="scientific">Roseovarius faecimaris</name>
    <dbReference type="NCBI Taxonomy" id="2494550"/>
    <lineage>
        <taxon>Bacteria</taxon>
        <taxon>Pseudomonadati</taxon>
        <taxon>Pseudomonadota</taxon>
        <taxon>Alphaproteobacteria</taxon>
        <taxon>Rhodobacterales</taxon>
        <taxon>Roseobacteraceae</taxon>
        <taxon>Roseovarius</taxon>
    </lineage>
</organism>
<protein>
    <submittedName>
        <fullName evidence="6">TetR/AcrR family transcriptional regulator</fullName>
    </submittedName>
</protein>
<dbReference type="Proteomes" id="UP000428330">
    <property type="component" value="Chromosome"/>
</dbReference>
<dbReference type="GO" id="GO:0003677">
    <property type="term" value="F:DNA binding"/>
    <property type="evidence" value="ECO:0007669"/>
    <property type="project" value="UniProtKB-UniRule"/>
</dbReference>
<accession>A0A6I6ILC1</accession>